<feature type="transmembrane region" description="Helical" evidence="15">
    <location>
        <begin position="38"/>
        <end position="58"/>
    </location>
</feature>
<dbReference type="InterPro" id="IPR035522">
    <property type="entry name" value="Sho1_SH3"/>
</dbReference>
<dbReference type="PRINTS" id="PR00452">
    <property type="entry name" value="SH3DOMAIN"/>
</dbReference>
<feature type="transmembrane region" description="Helical" evidence="15">
    <location>
        <begin position="126"/>
        <end position="147"/>
    </location>
</feature>
<feature type="transmembrane region" description="Helical" evidence="15">
    <location>
        <begin position="96"/>
        <end position="114"/>
    </location>
</feature>
<dbReference type="RefSeq" id="XP_046064893.1">
    <property type="nucleotide sequence ID" value="XM_046205294.1"/>
</dbReference>
<evidence type="ECO:0000256" key="10">
    <source>
        <dbReference type="ARBA" id="ARBA00023136"/>
    </source>
</evidence>
<dbReference type="Proteomes" id="UP000769157">
    <property type="component" value="Unassembled WGS sequence"/>
</dbReference>
<dbReference type="GO" id="GO:0005886">
    <property type="term" value="C:plasma membrane"/>
    <property type="evidence" value="ECO:0007669"/>
    <property type="project" value="UniProtKB-SubCell"/>
</dbReference>
<protein>
    <recommendedName>
        <fullName evidence="4">High osmolarity signaling protein SHO1</fullName>
    </recommendedName>
    <alternativeName>
        <fullName evidence="3">High osmolarity signaling protein sho1</fullName>
    </alternativeName>
    <alternativeName>
        <fullName evidence="11 12">Osmosensor SHO1</fullName>
    </alternativeName>
</protein>
<feature type="transmembrane region" description="Helical" evidence="15">
    <location>
        <begin position="70"/>
        <end position="90"/>
    </location>
</feature>
<comment type="similarity">
    <text evidence="2">Belongs to the SHO1 family.</text>
</comment>
<evidence type="ECO:0000313" key="17">
    <source>
        <dbReference type="EMBL" id="KAH3671717.1"/>
    </source>
</evidence>
<evidence type="ECO:0000256" key="12">
    <source>
        <dbReference type="ARBA" id="ARBA00030785"/>
    </source>
</evidence>
<proteinExistence type="inferred from homology"/>
<keyword evidence="8 15" id="KW-1133">Transmembrane helix</keyword>
<evidence type="ECO:0000256" key="2">
    <source>
        <dbReference type="ARBA" id="ARBA00009739"/>
    </source>
</evidence>
<keyword evidence="10 15" id="KW-0472">Membrane</keyword>
<evidence type="ECO:0000256" key="14">
    <source>
        <dbReference type="SAM" id="MobiDB-lite"/>
    </source>
</evidence>
<feature type="region of interest" description="Disordered" evidence="14">
    <location>
        <begin position="202"/>
        <end position="222"/>
    </location>
</feature>
<dbReference type="OrthoDB" id="5983572at2759"/>
<dbReference type="InterPro" id="IPR036028">
    <property type="entry name" value="SH3-like_dom_sf"/>
</dbReference>
<evidence type="ECO:0000256" key="3">
    <source>
        <dbReference type="ARBA" id="ARBA00016255"/>
    </source>
</evidence>
<sequence>MEKLWDLDHKKNIDQKNKHARYLKIMGRSNPITLINPFALSTFGIASIGWIITFAGCIATNTQNSLFPKFAWWAVVYQLLLLIVIVVFYITNTFQYHRLFLTCSIGVAFVYNSNAANNLVYDSDSAPGAASAGFIIQCIINILWMLYFGSEPSSPIISYIDSFGNGSNVMLSTRRSKSNRNTMNQTQPVYDETYKEENTGYLDRNSLSNDTTPAHENPFNQNYSSQLNGLENASASNRASALHEEDYPITVRGLFDYEASPDDINELSFKKGDVFRVKDTVGNWWQGKNSKGEIGMCPSNYLEVIG</sequence>
<dbReference type="CDD" id="cd11855">
    <property type="entry name" value="SH3_Sho1p"/>
    <property type="match status" value="1"/>
</dbReference>
<comment type="subcellular location">
    <subcellularLocation>
        <location evidence="1">Cell membrane</location>
        <topology evidence="1">Multi-pass membrane protein</topology>
    </subcellularLocation>
</comment>
<evidence type="ECO:0000256" key="13">
    <source>
        <dbReference type="PROSITE-ProRule" id="PRU00192"/>
    </source>
</evidence>
<keyword evidence="9" id="KW-0346">Stress response</keyword>
<evidence type="ECO:0000256" key="7">
    <source>
        <dbReference type="ARBA" id="ARBA00022692"/>
    </source>
</evidence>
<evidence type="ECO:0000256" key="5">
    <source>
        <dbReference type="ARBA" id="ARBA00022443"/>
    </source>
</evidence>
<reference evidence="17" key="2">
    <citation type="submission" date="2021-01" db="EMBL/GenBank/DDBJ databases">
        <authorList>
            <person name="Schikora-Tamarit M.A."/>
        </authorList>
    </citation>
    <scope>NUCLEOTIDE SEQUENCE</scope>
    <source>
        <strain evidence="17">CBS6075</strain>
    </source>
</reference>
<reference evidence="17" key="1">
    <citation type="journal article" date="2021" name="Open Biol.">
        <title>Shared evolutionary footprints suggest mitochondrial oxidative damage underlies multiple complex I losses in fungi.</title>
        <authorList>
            <person name="Schikora-Tamarit M.A."/>
            <person name="Marcet-Houben M."/>
            <person name="Nosek J."/>
            <person name="Gabaldon T."/>
        </authorList>
    </citation>
    <scope>NUCLEOTIDE SEQUENCE</scope>
    <source>
        <strain evidence="17">CBS6075</strain>
    </source>
</reference>
<keyword evidence="5 13" id="KW-0728">SH3 domain</keyword>
<name>A0A9P8PGP2_9ASCO</name>
<dbReference type="InterPro" id="IPR001452">
    <property type="entry name" value="SH3_domain"/>
</dbReference>
<gene>
    <name evidence="17" type="ORF">OGAPHI_000422</name>
</gene>
<dbReference type="GeneID" id="70232390"/>
<dbReference type="SUPFAM" id="SSF50044">
    <property type="entry name" value="SH3-domain"/>
    <property type="match status" value="1"/>
</dbReference>
<dbReference type="EMBL" id="JAEUBE010000055">
    <property type="protein sequence ID" value="KAH3671717.1"/>
    <property type="molecule type" value="Genomic_DNA"/>
</dbReference>
<dbReference type="Pfam" id="PF00018">
    <property type="entry name" value="SH3_1"/>
    <property type="match status" value="1"/>
</dbReference>
<dbReference type="Gene3D" id="2.30.30.40">
    <property type="entry name" value="SH3 Domains"/>
    <property type="match status" value="1"/>
</dbReference>
<evidence type="ECO:0000256" key="6">
    <source>
        <dbReference type="ARBA" id="ARBA00022475"/>
    </source>
</evidence>
<evidence type="ECO:0000259" key="16">
    <source>
        <dbReference type="PROSITE" id="PS50002"/>
    </source>
</evidence>
<evidence type="ECO:0000256" key="1">
    <source>
        <dbReference type="ARBA" id="ARBA00004651"/>
    </source>
</evidence>
<evidence type="ECO:0000313" key="18">
    <source>
        <dbReference type="Proteomes" id="UP000769157"/>
    </source>
</evidence>
<dbReference type="SMART" id="SM00326">
    <property type="entry name" value="SH3"/>
    <property type="match status" value="1"/>
</dbReference>
<evidence type="ECO:0000256" key="9">
    <source>
        <dbReference type="ARBA" id="ARBA00023016"/>
    </source>
</evidence>
<comment type="caution">
    <text evidence="17">The sequence shown here is derived from an EMBL/GenBank/DDBJ whole genome shotgun (WGS) entry which is preliminary data.</text>
</comment>
<keyword evidence="18" id="KW-1185">Reference proteome</keyword>
<dbReference type="AlphaFoldDB" id="A0A9P8PGP2"/>
<feature type="domain" description="SH3" evidence="16">
    <location>
        <begin position="246"/>
        <end position="306"/>
    </location>
</feature>
<evidence type="ECO:0000256" key="8">
    <source>
        <dbReference type="ARBA" id="ARBA00022989"/>
    </source>
</evidence>
<evidence type="ECO:0000256" key="11">
    <source>
        <dbReference type="ARBA" id="ARBA00029697"/>
    </source>
</evidence>
<feature type="compositionally biased region" description="Polar residues" evidence="14">
    <location>
        <begin position="205"/>
        <end position="222"/>
    </location>
</feature>
<accession>A0A9P8PGP2</accession>
<dbReference type="PROSITE" id="PS50002">
    <property type="entry name" value="SH3"/>
    <property type="match status" value="1"/>
</dbReference>
<keyword evidence="7 15" id="KW-0812">Transmembrane</keyword>
<organism evidence="17 18">
    <name type="scientific">Ogataea philodendri</name>
    <dbReference type="NCBI Taxonomy" id="1378263"/>
    <lineage>
        <taxon>Eukaryota</taxon>
        <taxon>Fungi</taxon>
        <taxon>Dikarya</taxon>
        <taxon>Ascomycota</taxon>
        <taxon>Saccharomycotina</taxon>
        <taxon>Pichiomycetes</taxon>
        <taxon>Pichiales</taxon>
        <taxon>Pichiaceae</taxon>
        <taxon>Ogataea</taxon>
    </lineage>
</organism>
<keyword evidence="6" id="KW-1003">Cell membrane</keyword>
<evidence type="ECO:0000256" key="4">
    <source>
        <dbReference type="ARBA" id="ARBA00017350"/>
    </source>
</evidence>
<evidence type="ECO:0000256" key="15">
    <source>
        <dbReference type="SAM" id="Phobius"/>
    </source>
</evidence>